<dbReference type="Gene3D" id="3.30.70.270">
    <property type="match status" value="1"/>
</dbReference>
<evidence type="ECO:0000313" key="3">
    <source>
        <dbReference type="EMBL" id="TYK15374.1"/>
    </source>
</evidence>
<dbReference type="AlphaFoldDB" id="A0A5D3CWR2"/>
<keyword evidence="3" id="KW-0808">Transferase</keyword>
<gene>
    <name evidence="3" type="ORF">E5676_scaffold571G00060</name>
    <name evidence="2" type="ORF">E6C27_scaffold89G001320</name>
</gene>
<dbReference type="InterPro" id="IPR043128">
    <property type="entry name" value="Rev_trsase/Diguanyl_cyclase"/>
</dbReference>
<dbReference type="InterPro" id="IPR000477">
    <property type="entry name" value="RT_dom"/>
</dbReference>
<dbReference type="SUPFAM" id="SSF56672">
    <property type="entry name" value="DNA/RNA polymerases"/>
    <property type="match status" value="1"/>
</dbReference>
<dbReference type="EMBL" id="SSTE01004728">
    <property type="protein sequence ID" value="KAA0061883.1"/>
    <property type="molecule type" value="Genomic_DNA"/>
</dbReference>
<proteinExistence type="predicted"/>
<reference evidence="4 5" key="1">
    <citation type="submission" date="2019-08" db="EMBL/GenBank/DDBJ databases">
        <title>Draft genome sequences of two oriental melons (Cucumis melo L. var makuwa).</title>
        <authorList>
            <person name="Kwon S.-Y."/>
        </authorList>
    </citation>
    <scope>NUCLEOTIDE SEQUENCE [LARGE SCALE GENOMIC DNA]</scope>
    <source>
        <strain evidence="5">cv. Chang Bougi</strain>
        <strain evidence="4">cv. SW 3</strain>
        <tissue evidence="3">Leaf</tissue>
    </source>
</reference>
<accession>A0A5D3CWR2</accession>
<dbReference type="CDD" id="cd01647">
    <property type="entry name" value="RT_LTR"/>
    <property type="match status" value="1"/>
</dbReference>
<comment type="caution">
    <text evidence="3">The sequence shown here is derived from an EMBL/GenBank/DDBJ whole genome shotgun (WGS) entry which is preliminary data.</text>
</comment>
<dbReference type="OrthoDB" id="1424129at2759"/>
<dbReference type="InterPro" id="IPR043502">
    <property type="entry name" value="DNA/RNA_pol_sf"/>
</dbReference>
<dbReference type="Pfam" id="PF00078">
    <property type="entry name" value="RVT_1"/>
    <property type="match status" value="1"/>
</dbReference>
<keyword evidence="3" id="KW-0695">RNA-directed DNA polymerase</keyword>
<organism evidence="3 5">
    <name type="scientific">Cucumis melo var. makuwa</name>
    <name type="common">Oriental melon</name>
    <dbReference type="NCBI Taxonomy" id="1194695"/>
    <lineage>
        <taxon>Eukaryota</taxon>
        <taxon>Viridiplantae</taxon>
        <taxon>Streptophyta</taxon>
        <taxon>Embryophyta</taxon>
        <taxon>Tracheophyta</taxon>
        <taxon>Spermatophyta</taxon>
        <taxon>Magnoliopsida</taxon>
        <taxon>eudicotyledons</taxon>
        <taxon>Gunneridae</taxon>
        <taxon>Pentapetalae</taxon>
        <taxon>rosids</taxon>
        <taxon>fabids</taxon>
        <taxon>Cucurbitales</taxon>
        <taxon>Cucurbitaceae</taxon>
        <taxon>Benincaseae</taxon>
        <taxon>Cucumis</taxon>
    </lineage>
</organism>
<dbReference type="InterPro" id="IPR053134">
    <property type="entry name" value="RNA-dir_DNA_polymerase"/>
</dbReference>
<evidence type="ECO:0000313" key="4">
    <source>
        <dbReference type="Proteomes" id="UP000321393"/>
    </source>
</evidence>
<dbReference type="GO" id="GO:0003964">
    <property type="term" value="F:RNA-directed DNA polymerase activity"/>
    <property type="evidence" value="ECO:0007669"/>
    <property type="project" value="UniProtKB-KW"/>
</dbReference>
<protein>
    <submittedName>
        <fullName evidence="3">Reverse transcriptase</fullName>
    </submittedName>
</protein>
<dbReference type="Proteomes" id="UP000321393">
    <property type="component" value="Unassembled WGS sequence"/>
</dbReference>
<evidence type="ECO:0000259" key="1">
    <source>
        <dbReference type="Pfam" id="PF00078"/>
    </source>
</evidence>
<dbReference type="Gene3D" id="3.10.10.10">
    <property type="entry name" value="HIV Type 1 Reverse Transcriptase, subunit A, domain 1"/>
    <property type="match status" value="1"/>
</dbReference>
<evidence type="ECO:0000313" key="2">
    <source>
        <dbReference type="EMBL" id="KAA0061883.1"/>
    </source>
</evidence>
<dbReference type="EMBL" id="SSTD01008511">
    <property type="protein sequence ID" value="TYK15374.1"/>
    <property type="molecule type" value="Genomic_DNA"/>
</dbReference>
<dbReference type="Proteomes" id="UP000321947">
    <property type="component" value="Unassembled WGS sequence"/>
</dbReference>
<evidence type="ECO:0000313" key="5">
    <source>
        <dbReference type="Proteomes" id="UP000321947"/>
    </source>
</evidence>
<sequence>MCEKNESREFCCLTYCRTSRTNDDKVGGWNSLVDFVVVKMDDFDVVLGMEFLLEHQKGLTRDKLTFMAIPLDPLKNLGETGPKDILCVLEKYRDVILDSLPKSLSPRRMIDHEIELVPRAKPPAKNAYHLRSGYYQVRIAEEDKPRTTCVTRYRAFEFLVMRFSLTNAPATFCTLMNQVFHEYLDKFVVVYLDNIVVNSSTMEEHRDHLQKSVAELEWKKGRLLHYMTGQYQNHSRSYAPSSAAFDGLKQVMMKGSILRIADVTKPFEVETDAFDYALGDVL</sequence>
<keyword evidence="3" id="KW-0548">Nucleotidyltransferase</keyword>
<feature type="domain" description="Reverse transcriptase" evidence="1">
    <location>
        <begin position="130"/>
        <end position="218"/>
    </location>
</feature>
<dbReference type="PANTHER" id="PTHR24559">
    <property type="entry name" value="TRANSPOSON TY3-I GAG-POL POLYPROTEIN"/>
    <property type="match status" value="1"/>
</dbReference>
<dbReference type="PANTHER" id="PTHR24559:SF436">
    <property type="entry name" value="RNA-DIRECTED DNA POLYMERASE HOMOLOG"/>
    <property type="match status" value="1"/>
</dbReference>
<name>A0A5D3CWR2_CUCMM</name>